<organism evidence="3 4">
    <name type="scientific">Pseudanabaena frigida</name>
    <dbReference type="NCBI Taxonomy" id="945775"/>
    <lineage>
        <taxon>Bacteria</taxon>
        <taxon>Bacillati</taxon>
        <taxon>Cyanobacteriota</taxon>
        <taxon>Cyanophyceae</taxon>
        <taxon>Pseudanabaenales</taxon>
        <taxon>Pseudanabaenaceae</taxon>
        <taxon>Pseudanabaena</taxon>
    </lineage>
</organism>
<feature type="domain" description="GGDEF" evidence="2">
    <location>
        <begin position="164"/>
        <end position="296"/>
    </location>
</feature>
<dbReference type="PANTHER" id="PTHR46663:SF2">
    <property type="entry name" value="GGDEF DOMAIN-CONTAINING PROTEIN"/>
    <property type="match status" value="1"/>
</dbReference>
<gene>
    <name evidence="3" type="ORF">DCF19_22260</name>
</gene>
<dbReference type="AlphaFoldDB" id="A0A2W4VTF1"/>
<dbReference type="FunFam" id="3.30.70.270:FF:000001">
    <property type="entry name" value="Diguanylate cyclase domain protein"/>
    <property type="match status" value="1"/>
</dbReference>
<dbReference type="InterPro" id="IPR029787">
    <property type="entry name" value="Nucleotide_cyclase"/>
</dbReference>
<proteinExistence type="predicted"/>
<dbReference type="Proteomes" id="UP000249467">
    <property type="component" value="Unassembled WGS sequence"/>
</dbReference>
<dbReference type="SMART" id="SM00267">
    <property type="entry name" value="GGDEF"/>
    <property type="match status" value="1"/>
</dbReference>
<comment type="caution">
    <text evidence="3">The sequence shown here is derived from an EMBL/GenBank/DDBJ whole genome shotgun (WGS) entry which is preliminary data.</text>
</comment>
<evidence type="ECO:0000313" key="4">
    <source>
        <dbReference type="Proteomes" id="UP000249467"/>
    </source>
</evidence>
<dbReference type="InterPro" id="IPR000160">
    <property type="entry name" value="GGDEF_dom"/>
</dbReference>
<dbReference type="InterPro" id="IPR052163">
    <property type="entry name" value="DGC-Regulatory_Protein"/>
</dbReference>
<dbReference type="CDD" id="cd01949">
    <property type="entry name" value="GGDEF"/>
    <property type="match status" value="1"/>
</dbReference>
<dbReference type="PANTHER" id="PTHR46663">
    <property type="entry name" value="DIGUANYLATE CYCLASE DGCT-RELATED"/>
    <property type="match status" value="1"/>
</dbReference>
<dbReference type="Gene3D" id="3.30.70.270">
    <property type="match status" value="1"/>
</dbReference>
<name>A0A2W4VTF1_9CYAN</name>
<dbReference type="SUPFAM" id="SSF55073">
    <property type="entry name" value="Nucleotide cyclase"/>
    <property type="match status" value="1"/>
</dbReference>
<evidence type="ECO:0000256" key="1">
    <source>
        <dbReference type="SAM" id="Coils"/>
    </source>
</evidence>
<evidence type="ECO:0000259" key="2">
    <source>
        <dbReference type="PROSITE" id="PS50887"/>
    </source>
</evidence>
<sequence length="305" mass="34177">MDKKITEDAIALDEVVGAKDIPLKLVLDQSEEIKEHVERAADQLSVVNAVLKNDDKVIPPFPTIEEVIAQNEEAEQKVSKAAEDLHQVNTELAKQVAERIDIESELKQTKSDLIEVRADLSRSQAKEKDALHIALHDSLTGLPNRLLLEQRLDHGLSQARRYGWKLAVMFIDLDKFKNINDTYGHDIGDRVLITVAKRLQAFVRDEDMVSRWGGDEFICVLFNVKLEADVVSLAKKMADQVAKECDFDGIVISINATIGIAICPRDGETAELLFKQVDRAMYRSKGTDQRVMLFEDSILGSPADE</sequence>
<protein>
    <submittedName>
        <fullName evidence="3">GGDEF domain-containing protein</fullName>
    </submittedName>
</protein>
<dbReference type="InterPro" id="IPR043128">
    <property type="entry name" value="Rev_trsase/Diguanyl_cyclase"/>
</dbReference>
<dbReference type="PROSITE" id="PS50887">
    <property type="entry name" value="GGDEF"/>
    <property type="match status" value="1"/>
</dbReference>
<reference evidence="3 4" key="1">
    <citation type="submission" date="2018-04" db="EMBL/GenBank/DDBJ databases">
        <authorList>
            <person name="Go L.Y."/>
            <person name="Mitchell J.A."/>
        </authorList>
    </citation>
    <scope>NUCLEOTIDE SEQUENCE [LARGE SCALE GENOMIC DNA]</scope>
    <source>
        <strain evidence="3">ULC066bin1</strain>
    </source>
</reference>
<reference evidence="3 4" key="2">
    <citation type="submission" date="2018-06" db="EMBL/GenBank/DDBJ databases">
        <title>Metagenomic assembly of (sub)arctic Cyanobacteria and their associated microbiome from non-axenic cultures.</title>
        <authorList>
            <person name="Baurain D."/>
        </authorList>
    </citation>
    <scope>NUCLEOTIDE SEQUENCE [LARGE SCALE GENOMIC DNA]</scope>
    <source>
        <strain evidence="3">ULC066bin1</strain>
    </source>
</reference>
<evidence type="ECO:0000313" key="3">
    <source>
        <dbReference type="EMBL" id="PZO36154.1"/>
    </source>
</evidence>
<feature type="coiled-coil region" evidence="1">
    <location>
        <begin position="64"/>
        <end position="91"/>
    </location>
</feature>
<dbReference type="NCBIfam" id="TIGR00254">
    <property type="entry name" value="GGDEF"/>
    <property type="match status" value="1"/>
</dbReference>
<dbReference type="EMBL" id="QBML01000044">
    <property type="protein sequence ID" value="PZO36154.1"/>
    <property type="molecule type" value="Genomic_DNA"/>
</dbReference>
<accession>A0A2W4VTF1</accession>
<keyword evidence="1" id="KW-0175">Coiled coil</keyword>
<dbReference type="Pfam" id="PF00990">
    <property type="entry name" value="GGDEF"/>
    <property type="match status" value="1"/>
</dbReference>